<feature type="transmembrane region" description="Helical" evidence="1">
    <location>
        <begin position="118"/>
        <end position="138"/>
    </location>
</feature>
<dbReference type="Proteomes" id="UP000094527">
    <property type="component" value="Unassembled WGS sequence"/>
</dbReference>
<evidence type="ECO:0000313" key="2">
    <source>
        <dbReference type="EMBL" id="ODM88029.1"/>
    </source>
</evidence>
<sequence>MRSVGVTLFLASRGFHMQTHVIYPRFWALGYWLRNRRLQPGFIFCGGKTHENSLRRPTGKGYARHSLDCSLPAAIVGHVEKFDCYDECVYQNFCLSNNPLRRSNTDGLSRARVRTMKMTVTIITTYFLCLAPYAILVVW</sequence>
<name>A0A1D2M4X8_ORCCI</name>
<keyword evidence="2" id="KW-0675">Receptor</keyword>
<evidence type="ECO:0000256" key="1">
    <source>
        <dbReference type="SAM" id="Phobius"/>
    </source>
</evidence>
<comment type="caution">
    <text evidence="2">The sequence shown here is derived from an EMBL/GenBank/DDBJ whole genome shotgun (WGS) entry which is preliminary data.</text>
</comment>
<keyword evidence="1" id="KW-0812">Transmembrane</keyword>
<accession>A0A1D2M4X8</accession>
<reference evidence="2 3" key="1">
    <citation type="journal article" date="2016" name="Genome Biol. Evol.">
        <title>Gene Family Evolution Reflects Adaptation to Soil Environmental Stressors in the Genome of the Collembolan Orchesella cincta.</title>
        <authorList>
            <person name="Faddeeva-Vakhrusheva A."/>
            <person name="Derks M.F."/>
            <person name="Anvar S.Y."/>
            <person name="Agamennone V."/>
            <person name="Suring W."/>
            <person name="Smit S."/>
            <person name="van Straalen N.M."/>
            <person name="Roelofs D."/>
        </authorList>
    </citation>
    <scope>NUCLEOTIDE SEQUENCE [LARGE SCALE GENOMIC DNA]</scope>
    <source>
        <tissue evidence="2">Mixed pool</tissue>
    </source>
</reference>
<evidence type="ECO:0000313" key="3">
    <source>
        <dbReference type="Proteomes" id="UP000094527"/>
    </source>
</evidence>
<keyword evidence="1" id="KW-0472">Membrane</keyword>
<keyword evidence="3" id="KW-1185">Reference proteome</keyword>
<organism evidence="2 3">
    <name type="scientific">Orchesella cincta</name>
    <name type="common">Springtail</name>
    <name type="synonym">Podura cincta</name>
    <dbReference type="NCBI Taxonomy" id="48709"/>
    <lineage>
        <taxon>Eukaryota</taxon>
        <taxon>Metazoa</taxon>
        <taxon>Ecdysozoa</taxon>
        <taxon>Arthropoda</taxon>
        <taxon>Hexapoda</taxon>
        <taxon>Collembola</taxon>
        <taxon>Entomobryomorpha</taxon>
        <taxon>Entomobryoidea</taxon>
        <taxon>Orchesellidae</taxon>
        <taxon>Orchesellinae</taxon>
        <taxon>Orchesella</taxon>
    </lineage>
</organism>
<protein>
    <submittedName>
        <fullName evidence="2">Gonadotropin-releasing hormone II receptor</fullName>
    </submittedName>
</protein>
<keyword evidence="1" id="KW-1133">Transmembrane helix</keyword>
<dbReference type="SUPFAM" id="SSF81321">
    <property type="entry name" value="Family A G protein-coupled receptor-like"/>
    <property type="match status" value="1"/>
</dbReference>
<dbReference type="EMBL" id="LJIJ01004226">
    <property type="protein sequence ID" value="ODM88029.1"/>
    <property type="molecule type" value="Genomic_DNA"/>
</dbReference>
<dbReference type="AlphaFoldDB" id="A0A1D2M4X8"/>
<gene>
    <name evidence="2" type="ORF">Ocin01_18653</name>
</gene>
<dbReference type="OrthoDB" id="6435638at2759"/>
<proteinExistence type="predicted"/>